<evidence type="ECO:0000259" key="9">
    <source>
        <dbReference type="PROSITE" id="PS50109"/>
    </source>
</evidence>
<evidence type="ECO:0000256" key="8">
    <source>
        <dbReference type="ARBA" id="ARBA00023012"/>
    </source>
</evidence>
<keyword evidence="6 10" id="KW-0418">Kinase</keyword>
<dbReference type="Gene3D" id="1.10.287.130">
    <property type="match status" value="1"/>
</dbReference>
<keyword evidence="4" id="KW-0808">Transferase</keyword>
<gene>
    <name evidence="10" type="ORF">CCS01_06060</name>
</gene>
<accession>A0A2S6NL49</accession>
<dbReference type="Pfam" id="PF00512">
    <property type="entry name" value="HisKA"/>
    <property type="match status" value="1"/>
</dbReference>
<sequence>MTNVITRALRPASRVRPVDTAAILSALPIPVVLLDPENRFRHVNQAAEQFFGISAAGLASLRLEDLVPADNPVFLLIAQVRNSEATIADHDLTLDSPRLHKKGITVQGASLPEEPDMVLLVLQDASAARALDRQLAFRGAARSVTGMAAILAHEVKNPLSGIRGAAQLLESSVAPSDRELAELIRDEADRIRGLVDRMEAFGEKPIARTAVNIHRVLEHVRKLAQNGFAAHIRFQEFYDPSLPPVWANRDQLIQVVLNLVKNAAEAVTQEGVAHPEIVLSTGFQHGMRVAIPGSTTRLDLPLFLSVRDNGPGIPDDIRPHLFEPFVTSKSTGNGLGLSLVAKIVGDHGGLIEVDSRPGRTEFRLHLPVVTEKDADL</sequence>
<keyword evidence="11" id="KW-1185">Reference proteome</keyword>
<dbReference type="InterPro" id="IPR005467">
    <property type="entry name" value="His_kinase_dom"/>
</dbReference>
<keyword evidence="7" id="KW-0067">ATP-binding</keyword>
<evidence type="ECO:0000313" key="10">
    <source>
        <dbReference type="EMBL" id="PPQ35952.1"/>
    </source>
</evidence>
<dbReference type="Pfam" id="PF02518">
    <property type="entry name" value="HATPase_c"/>
    <property type="match status" value="1"/>
</dbReference>
<keyword evidence="8" id="KW-0902">Two-component regulatory system</keyword>
<organism evidence="10 11">
    <name type="scientific">Rhodopila globiformis</name>
    <name type="common">Rhodopseudomonas globiformis</name>
    <dbReference type="NCBI Taxonomy" id="1071"/>
    <lineage>
        <taxon>Bacteria</taxon>
        <taxon>Pseudomonadati</taxon>
        <taxon>Pseudomonadota</taxon>
        <taxon>Alphaproteobacteria</taxon>
        <taxon>Acetobacterales</taxon>
        <taxon>Acetobacteraceae</taxon>
        <taxon>Rhodopila</taxon>
    </lineage>
</organism>
<comment type="catalytic activity">
    <reaction evidence="1">
        <text>ATP + protein L-histidine = ADP + protein N-phospho-L-histidine.</text>
        <dbReference type="EC" id="2.7.13.3"/>
    </reaction>
</comment>
<dbReference type="SUPFAM" id="SSF55874">
    <property type="entry name" value="ATPase domain of HSP90 chaperone/DNA topoisomerase II/histidine kinase"/>
    <property type="match status" value="1"/>
</dbReference>
<dbReference type="GO" id="GO:0000155">
    <property type="term" value="F:phosphorelay sensor kinase activity"/>
    <property type="evidence" value="ECO:0007669"/>
    <property type="project" value="InterPro"/>
</dbReference>
<dbReference type="Proteomes" id="UP000239724">
    <property type="component" value="Unassembled WGS sequence"/>
</dbReference>
<dbReference type="InterPro" id="IPR004358">
    <property type="entry name" value="Sig_transdc_His_kin-like_C"/>
</dbReference>
<evidence type="ECO:0000313" key="11">
    <source>
        <dbReference type="Proteomes" id="UP000239724"/>
    </source>
</evidence>
<dbReference type="EMBL" id="NHRY01000064">
    <property type="protein sequence ID" value="PPQ35952.1"/>
    <property type="molecule type" value="Genomic_DNA"/>
</dbReference>
<evidence type="ECO:0000256" key="2">
    <source>
        <dbReference type="ARBA" id="ARBA00012438"/>
    </source>
</evidence>
<dbReference type="PROSITE" id="PS50109">
    <property type="entry name" value="HIS_KIN"/>
    <property type="match status" value="1"/>
</dbReference>
<dbReference type="Pfam" id="PF13188">
    <property type="entry name" value="PAS_8"/>
    <property type="match status" value="1"/>
</dbReference>
<dbReference type="InterPro" id="IPR000014">
    <property type="entry name" value="PAS"/>
</dbReference>
<dbReference type="SUPFAM" id="SSF55785">
    <property type="entry name" value="PYP-like sensor domain (PAS domain)"/>
    <property type="match status" value="1"/>
</dbReference>
<dbReference type="SUPFAM" id="SSF47384">
    <property type="entry name" value="Homodimeric domain of signal transducing histidine kinase"/>
    <property type="match status" value="1"/>
</dbReference>
<name>A0A2S6NL49_RHOGL</name>
<reference evidence="10 11" key="1">
    <citation type="journal article" date="2018" name="Arch. Microbiol.">
        <title>New insights into the metabolic potential of the phototrophic purple bacterium Rhodopila globiformis DSM 161(T) from its draft genome sequence and evidence for a vanadium-dependent nitrogenase.</title>
        <authorList>
            <person name="Imhoff J.F."/>
            <person name="Rahn T."/>
            <person name="Kunzel S."/>
            <person name="Neulinger S.C."/>
        </authorList>
    </citation>
    <scope>NUCLEOTIDE SEQUENCE [LARGE SCALE GENOMIC DNA]</scope>
    <source>
        <strain evidence="10 11">DSM 161</strain>
    </source>
</reference>
<dbReference type="PANTHER" id="PTHR43065:SF10">
    <property type="entry name" value="PEROXIDE STRESS-ACTIVATED HISTIDINE KINASE MAK3"/>
    <property type="match status" value="1"/>
</dbReference>
<feature type="domain" description="Histidine kinase" evidence="9">
    <location>
        <begin position="150"/>
        <end position="370"/>
    </location>
</feature>
<dbReference type="SMART" id="SM00387">
    <property type="entry name" value="HATPase_c"/>
    <property type="match status" value="1"/>
</dbReference>
<dbReference type="OrthoDB" id="9789238at2"/>
<evidence type="ECO:0000256" key="7">
    <source>
        <dbReference type="ARBA" id="ARBA00022840"/>
    </source>
</evidence>
<dbReference type="RefSeq" id="WP_104517953.1">
    <property type="nucleotide sequence ID" value="NZ_NHRY01000064.1"/>
</dbReference>
<dbReference type="InterPro" id="IPR003594">
    <property type="entry name" value="HATPase_dom"/>
</dbReference>
<proteinExistence type="predicted"/>
<dbReference type="SMART" id="SM00388">
    <property type="entry name" value="HisKA"/>
    <property type="match status" value="1"/>
</dbReference>
<keyword evidence="5" id="KW-0547">Nucleotide-binding</keyword>
<keyword evidence="3" id="KW-0597">Phosphoprotein</keyword>
<dbReference type="SMART" id="SM00091">
    <property type="entry name" value="PAS"/>
    <property type="match status" value="1"/>
</dbReference>
<dbReference type="AlphaFoldDB" id="A0A2S6NL49"/>
<evidence type="ECO:0000256" key="1">
    <source>
        <dbReference type="ARBA" id="ARBA00000085"/>
    </source>
</evidence>
<comment type="caution">
    <text evidence="10">The sequence shown here is derived from an EMBL/GenBank/DDBJ whole genome shotgun (WGS) entry which is preliminary data.</text>
</comment>
<dbReference type="InterPro" id="IPR036097">
    <property type="entry name" value="HisK_dim/P_sf"/>
</dbReference>
<dbReference type="Gene3D" id="3.30.450.20">
    <property type="entry name" value="PAS domain"/>
    <property type="match status" value="1"/>
</dbReference>
<protein>
    <recommendedName>
        <fullName evidence="2">histidine kinase</fullName>
        <ecNumber evidence="2">2.7.13.3</ecNumber>
    </recommendedName>
</protein>
<evidence type="ECO:0000256" key="6">
    <source>
        <dbReference type="ARBA" id="ARBA00022777"/>
    </source>
</evidence>
<dbReference type="GO" id="GO:0005524">
    <property type="term" value="F:ATP binding"/>
    <property type="evidence" value="ECO:0007669"/>
    <property type="project" value="UniProtKB-KW"/>
</dbReference>
<dbReference type="PRINTS" id="PR00344">
    <property type="entry name" value="BCTRLSENSOR"/>
</dbReference>
<dbReference type="CDD" id="cd00082">
    <property type="entry name" value="HisKA"/>
    <property type="match status" value="1"/>
</dbReference>
<dbReference type="InterPro" id="IPR036890">
    <property type="entry name" value="HATPase_C_sf"/>
</dbReference>
<dbReference type="InterPro" id="IPR035965">
    <property type="entry name" value="PAS-like_dom_sf"/>
</dbReference>
<dbReference type="PANTHER" id="PTHR43065">
    <property type="entry name" value="SENSOR HISTIDINE KINASE"/>
    <property type="match status" value="1"/>
</dbReference>
<evidence type="ECO:0000256" key="4">
    <source>
        <dbReference type="ARBA" id="ARBA00022679"/>
    </source>
</evidence>
<dbReference type="EC" id="2.7.13.3" evidence="2"/>
<evidence type="ECO:0000256" key="3">
    <source>
        <dbReference type="ARBA" id="ARBA00022553"/>
    </source>
</evidence>
<evidence type="ECO:0000256" key="5">
    <source>
        <dbReference type="ARBA" id="ARBA00022741"/>
    </source>
</evidence>
<dbReference type="InterPro" id="IPR003661">
    <property type="entry name" value="HisK_dim/P_dom"/>
</dbReference>
<dbReference type="Gene3D" id="3.30.565.10">
    <property type="entry name" value="Histidine kinase-like ATPase, C-terminal domain"/>
    <property type="match status" value="1"/>
</dbReference>